<dbReference type="Gene3D" id="1.20.1250.20">
    <property type="entry name" value="MFS general substrate transporter like domains"/>
    <property type="match status" value="1"/>
</dbReference>
<dbReference type="PANTHER" id="PTHR12778">
    <property type="entry name" value="SOLUTE CARRIER FAMILY 33 ACETYL-COA TRANSPORTER -RELATED"/>
    <property type="match status" value="1"/>
</dbReference>
<feature type="transmembrane region" description="Helical" evidence="5">
    <location>
        <begin position="51"/>
        <end position="70"/>
    </location>
</feature>
<dbReference type="SUPFAM" id="SSF103473">
    <property type="entry name" value="MFS general substrate transporter"/>
    <property type="match status" value="1"/>
</dbReference>
<feature type="transmembrane region" description="Helical" evidence="5">
    <location>
        <begin position="12"/>
        <end position="39"/>
    </location>
</feature>
<dbReference type="OrthoDB" id="9787815at2"/>
<protein>
    <recommendedName>
        <fullName evidence="8">MFS transporter</fullName>
    </recommendedName>
</protein>
<organism evidence="6 7">
    <name type="scientific">Gilliamella apis</name>
    <dbReference type="NCBI Taxonomy" id="1970738"/>
    <lineage>
        <taxon>Bacteria</taxon>
        <taxon>Pseudomonadati</taxon>
        <taxon>Pseudomonadota</taxon>
        <taxon>Gammaproteobacteria</taxon>
        <taxon>Orbales</taxon>
        <taxon>Orbaceae</taxon>
        <taxon>Gilliamella</taxon>
    </lineage>
</organism>
<keyword evidence="4 5" id="KW-0472">Membrane</keyword>
<evidence type="ECO:0000256" key="4">
    <source>
        <dbReference type="ARBA" id="ARBA00023136"/>
    </source>
</evidence>
<keyword evidence="2 5" id="KW-0812">Transmembrane</keyword>
<dbReference type="AlphaFoldDB" id="A0A242NUJ9"/>
<feature type="transmembrane region" description="Helical" evidence="5">
    <location>
        <begin position="224"/>
        <end position="241"/>
    </location>
</feature>
<keyword evidence="3 5" id="KW-1133">Transmembrane helix</keyword>
<proteinExistence type="predicted"/>
<feature type="transmembrane region" description="Helical" evidence="5">
    <location>
        <begin position="107"/>
        <end position="137"/>
    </location>
</feature>
<dbReference type="Proteomes" id="UP000194968">
    <property type="component" value="Unassembled WGS sequence"/>
</dbReference>
<comment type="caution">
    <text evidence="6">The sequence shown here is derived from an EMBL/GenBank/DDBJ whole genome shotgun (WGS) entry which is preliminary data.</text>
</comment>
<dbReference type="RefSeq" id="WP_086320575.1">
    <property type="nucleotide sequence ID" value="NZ_NASK01000095.1"/>
</dbReference>
<comment type="subcellular location">
    <subcellularLocation>
        <location evidence="1">Membrane</location>
        <topology evidence="1">Multi-pass membrane protein</topology>
    </subcellularLocation>
</comment>
<name>A0A242NUJ9_9GAMM</name>
<sequence>MNDNATIKLPKNVWLLFVSLYITEYVGIGFLTIALALILRKDGMELNQLSLIPLMMLPIGLKILWAPVIDKYLKRRISHYRNWLFISLTLMLVCLISIACLDPIQQFYIILPIIFIFSTMTATQELAISGLACNIFLAEQRYLISSIKTSGSMIGNILGGGVILLLYAYIGWMGCLLLIAILIGFTLIQLCFFAEYRYCQNQPIAENNDPQYWKNLITIWKGKINWLIILILMPFSFLPAYNLLSPILVDDGWALSNIAILLKVFGSIVSLVAVMLVAKILKRLSRKQSLTYSLLFQAFALLAFIPISLGYVNIFNVYLACFLYFFSLPLMSIAITAIIMDNSDSSQARSTACNAQSAPSFICGFIVISLSYYFAKKFGYFPVVIGSIVLAFLNAFYASRTMGK</sequence>
<feature type="transmembrane region" description="Helical" evidence="5">
    <location>
        <begin position="149"/>
        <end position="170"/>
    </location>
</feature>
<dbReference type="GO" id="GO:0016020">
    <property type="term" value="C:membrane"/>
    <property type="evidence" value="ECO:0007669"/>
    <property type="project" value="UniProtKB-SubCell"/>
</dbReference>
<evidence type="ECO:0000256" key="2">
    <source>
        <dbReference type="ARBA" id="ARBA00022692"/>
    </source>
</evidence>
<evidence type="ECO:0000256" key="3">
    <source>
        <dbReference type="ARBA" id="ARBA00022989"/>
    </source>
</evidence>
<accession>A0A242NUJ9</accession>
<evidence type="ECO:0008006" key="8">
    <source>
        <dbReference type="Google" id="ProtNLM"/>
    </source>
</evidence>
<dbReference type="InterPro" id="IPR036259">
    <property type="entry name" value="MFS_trans_sf"/>
</dbReference>
<reference evidence="6 7" key="1">
    <citation type="submission" date="2017-03" db="EMBL/GenBank/DDBJ databases">
        <title>Comparative genomics of honeybee gut symbionts reveal geographically distinct and subgroup specific antibiotic resistance.</title>
        <authorList>
            <person name="Ludvigsen J."/>
            <person name="Porcellato D."/>
            <person name="Labee-Lund T.M."/>
            <person name="Amdam G.V."/>
            <person name="Rudi K."/>
        </authorList>
    </citation>
    <scope>NUCLEOTIDE SEQUENCE [LARGE SCALE GENOMIC DNA]</scope>
    <source>
        <strain evidence="6 7">A-4-12</strain>
    </source>
</reference>
<dbReference type="PANTHER" id="PTHR12778:SF9">
    <property type="entry name" value="ACETYL-COENZYME A TRANSPORTER 1"/>
    <property type="match status" value="1"/>
</dbReference>
<feature type="transmembrane region" description="Helical" evidence="5">
    <location>
        <begin position="82"/>
        <end position="101"/>
    </location>
</feature>
<evidence type="ECO:0000256" key="5">
    <source>
        <dbReference type="SAM" id="Phobius"/>
    </source>
</evidence>
<dbReference type="InterPro" id="IPR004752">
    <property type="entry name" value="AmpG_permease/AT-1"/>
</dbReference>
<feature type="transmembrane region" description="Helical" evidence="5">
    <location>
        <begin position="176"/>
        <end position="194"/>
    </location>
</feature>
<feature type="transmembrane region" description="Helical" evidence="5">
    <location>
        <begin position="253"/>
        <end position="278"/>
    </location>
</feature>
<feature type="transmembrane region" description="Helical" evidence="5">
    <location>
        <begin position="317"/>
        <end position="340"/>
    </location>
</feature>
<feature type="transmembrane region" description="Helical" evidence="5">
    <location>
        <begin position="290"/>
        <end position="311"/>
    </location>
</feature>
<gene>
    <name evidence="6" type="ORF">B6D06_06575</name>
</gene>
<feature type="transmembrane region" description="Helical" evidence="5">
    <location>
        <begin position="352"/>
        <end position="374"/>
    </location>
</feature>
<evidence type="ECO:0000256" key="1">
    <source>
        <dbReference type="ARBA" id="ARBA00004141"/>
    </source>
</evidence>
<evidence type="ECO:0000313" key="7">
    <source>
        <dbReference type="Proteomes" id="UP000194968"/>
    </source>
</evidence>
<evidence type="ECO:0000313" key="6">
    <source>
        <dbReference type="EMBL" id="OTQ49464.1"/>
    </source>
</evidence>
<dbReference type="EMBL" id="NASK01000095">
    <property type="protein sequence ID" value="OTQ49464.1"/>
    <property type="molecule type" value="Genomic_DNA"/>
</dbReference>
<dbReference type="GO" id="GO:0022857">
    <property type="term" value="F:transmembrane transporter activity"/>
    <property type="evidence" value="ECO:0007669"/>
    <property type="project" value="InterPro"/>
</dbReference>
<dbReference type="Pfam" id="PF07690">
    <property type="entry name" value="MFS_1"/>
    <property type="match status" value="1"/>
</dbReference>
<feature type="transmembrane region" description="Helical" evidence="5">
    <location>
        <begin position="380"/>
        <end position="398"/>
    </location>
</feature>
<dbReference type="InterPro" id="IPR011701">
    <property type="entry name" value="MFS"/>
</dbReference>